<dbReference type="AlphaFoldDB" id="A0A0A8UU26"/>
<dbReference type="HOGENOM" id="CLU_2130361_0_0_6"/>
<protein>
    <submittedName>
        <fullName evidence="1">Uncharacterized protein</fullName>
    </submittedName>
</protein>
<dbReference type="EMBL" id="LN681225">
    <property type="protein sequence ID" value="CEK10582.1"/>
    <property type="molecule type" value="Genomic_DNA"/>
</dbReference>
<evidence type="ECO:0000313" key="2">
    <source>
        <dbReference type="Proteomes" id="UP000032803"/>
    </source>
</evidence>
<dbReference type="RefSeq" id="WP_147292325.1">
    <property type="nucleotide sequence ID" value="NZ_LN681225.1"/>
</dbReference>
<dbReference type="KEGG" id="lha:LHA_1542"/>
<gene>
    <name evidence="1" type="ORF">LHA_1542</name>
</gene>
<organism evidence="1 2">
    <name type="scientific">Legionella hackeliae</name>
    <dbReference type="NCBI Taxonomy" id="449"/>
    <lineage>
        <taxon>Bacteria</taxon>
        <taxon>Pseudomonadati</taxon>
        <taxon>Pseudomonadota</taxon>
        <taxon>Gammaproteobacteria</taxon>
        <taxon>Legionellales</taxon>
        <taxon>Legionellaceae</taxon>
        <taxon>Legionella</taxon>
    </lineage>
</organism>
<sequence>MSSNRDALYQQRLLKTYQANPVLMEEALITVLASDKMPPLSEEQIELNKSPKAMEMLTDLSQAAPQLKSFLLHAYRRQKNMRNQLNGTSTLHAEIAEIISNNLQPNTKAELVL</sequence>
<evidence type="ECO:0000313" key="1">
    <source>
        <dbReference type="EMBL" id="CEK10582.1"/>
    </source>
</evidence>
<dbReference type="Proteomes" id="UP000032803">
    <property type="component" value="Chromosome I"/>
</dbReference>
<keyword evidence="2" id="KW-1185">Reference proteome</keyword>
<name>A0A0A8UU26_LEGHA</name>
<proteinExistence type="predicted"/>
<reference evidence="2" key="1">
    <citation type="submission" date="2014-09" db="EMBL/GenBank/DDBJ databases">
        <authorList>
            <person name="Gomez-Valero L."/>
        </authorList>
    </citation>
    <scope>NUCLEOTIDE SEQUENCE [LARGE SCALE GENOMIC DNA]</scope>
    <source>
        <strain evidence="2">ATCC35250</strain>
    </source>
</reference>
<accession>A0A0A8UU26</accession>